<evidence type="ECO:0000313" key="1">
    <source>
        <dbReference type="EMBL" id="OGE84342.1"/>
    </source>
</evidence>
<dbReference type="EMBL" id="MFEN01000017">
    <property type="protein sequence ID" value="OGE84342.1"/>
    <property type="molecule type" value="Genomic_DNA"/>
</dbReference>
<name>A0A1F5P3B8_9BACT</name>
<dbReference type="Proteomes" id="UP000176339">
    <property type="component" value="Unassembled WGS sequence"/>
</dbReference>
<accession>A0A1F5P3B8</accession>
<protein>
    <submittedName>
        <fullName evidence="1">Uncharacterized protein</fullName>
    </submittedName>
</protein>
<reference evidence="1 2" key="1">
    <citation type="journal article" date="2016" name="Nat. Commun.">
        <title>Thousands of microbial genomes shed light on interconnected biogeochemical processes in an aquifer system.</title>
        <authorList>
            <person name="Anantharaman K."/>
            <person name="Brown C.T."/>
            <person name="Hug L.A."/>
            <person name="Sharon I."/>
            <person name="Castelle C.J."/>
            <person name="Probst A.J."/>
            <person name="Thomas B.C."/>
            <person name="Singh A."/>
            <person name="Wilkins M.J."/>
            <person name="Karaoz U."/>
            <person name="Brodie E.L."/>
            <person name="Williams K.H."/>
            <person name="Hubbard S.S."/>
            <person name="Banfield J.F."/>
        </authorList>
    </citation>
    <scope>NUCLEOTIDE SEQUENCE [LARGE SCALE GENOMIC DNA]</scope>
</reference>
<gene>
    <name evidence="1" type="ORF">A2846_03870</name>
</gene>
<sequence>MATRLTSVKQLANIKEKGIITMNKIAVKEKLNSLEAEIQILKIAVNERPDFQIDEMNWKKIKPALKKARAQIYKETYG</sequence>
<comment type="caution">
    <text evidence="1">The sequence shown here is derived from an EMBL/GenBank/DDBJ whole genome shotgun (WGS) entry which is preliminary data.</text>
</comment>
<dbReference type="AlphaFoldDB" id="A0A1F5P3B8"/>
<organism evidence="1 2">
    <name type="scientific">Candidatus Doudnabacteria bacterium RIFCSPHIGHO2_01_FULL_49_9</name>
    <dbReference type="NCBI Taxonomy" id="1817827"/>
    <lineage>
        <taxon>Bacteria</taxon>
        <taxon>Candidatus Doudnaibacteriota</taxon>
    </lineage>
</organism>
<evidence type="ECO:0000313" key="2">
    <source>
        <dbReference type="Proteomes" id="UP000176339"/>
    </source>
</evidence>
<proteinExistence type="predicted"/>